<evidence type="ECO:0000313" key="1">
    <source>
        <dbReference type="EMBL" id="CAD8158051.1"/>
    </source>
</evidence>
<evidence type="ECO:0000313" key="2">
    <source>
        <dbReference type="Proteomes" id="UP000683925"/>
    </source>
</evidence>
<dbReference type="AlphaFoldDB" id="A0A8S1TVV0"/>
<dbReference type="Pfam" id="PF01508">
    <property type="entry name" value="Paramecium_SA"/>
    <property type="match status" value="2"/>
</dbReference>
<dbReference type="SMART" id="SM00639">
    <property type="entry name" value="PSA"/>
    <property type="match status" value="2"/>
</dbReference>
<sequence length="201" mass="23232">MHDKKPIMFKLPQLRSLFQHNLWDRINSDGIPCFWFGTQCLEKTCINIPTAPSSNVDCNSWLTNCQFNSNTNQCVEDCTSADNSYITHEQCESYYFNKKCTVKLDIIQCVDLPLSCALAKQMQCYLDIDGNQCYYSILTQSCLILTCSNLDSDFTTHQQCNQRFEQCTVNTTLNGCQQLNDCNSYLIQEQCYFDQNKIECQ</sequence>
<accession>A0A8S1TVV0</accession>
<protein>
    <submittedName>
        <fullName evidence="1">Uncharacterized protein</fullName>
    </submittedName>
</protein>
<name>A0A8S1TVV0_PAROT</name>
<reference evidence="1" key="1">
    <citation type="submission" date="2021-01" db="EMBL/GenBank/DDBJ databases">
        <authorList>
            <consortium name="Genoscope - CEA"/>
            <person name="William W."/>
        </authorList>
    </citation>
    <scope>NUCLEOTIDE SEQUENCE</scope>
</reference>
<dbReference type="OrthoDB" id="323520at2759"/>
<gene>
    <name evidence="1" type="ORF">POCTA_138.1.T0340313</name>
</gene>
<dbReference type="InterPro" id="IPR002895">
    <property type="entry name" value="Paramecium_SA"/>
</dbReference>
<comment type="caution">
    <text evidence="1">The sequence shown here is derived from an EMBL/GenBank/DDBJ whole genome shotgun (WGS) entry which is preliminary data.</text>
</comment>
<dbReference type="Proteomes" id="UP000683925">
    <property type="component" value="Unassembled WGS sequence"/>
</dbReference>
<organism evidence="1 2">
    <name type="scientific">Paramecium octaurelia</name>
    <dbReference type="NCBI Taxonomy" id="43137"/>
    <lineage>
        <taxon>Eukaryota</taxon>
        <taxon>Sar</taxon>
        <taxon>Alveolata</taxon>
        <taxon>Ciliophora</taxon>
        <taxon>Intramacronucleata</taxon>
        <taxon>Oligohymenophorea</taxon>
        <taxon>Peniculida</taxon>
        <taxon>Parameciidae</taxon>
        <taxon>Paramecium</taxon>
    </lineage>
</organism>
<keyword evidence="2" id="KW-1185">Reference proteome</keyword>
<dbReference type="EMBL" id="CAJJDP010000034">
    <property type="protein sequence ID" value="CAD8158051.1"/>
    <property type="molecule type" value="Genomic_DNA"/>
</dbReference>
<proteinExistence type="predicted"/>